<name>A0AAD7J965_9AGAR</name>
<dbReference type="EMBL" id="JARJLG010000056">
    <property type="protein sequence ID" value="KAJ7758192.1"/>
    <property type="molecule type" value="Genomic_DNA"/>
</dbReference>
<dbReference type="SUPFAM" id="SSF52047">
    <property type="entry name" value="RNI-like"/>
    <property type="match status" value="1"/>
</dbReference>
<reference evidence="1" key="1">
    <citation type="submission" date="2023-03" db="EMBL/GenBank/DDBJ databases">
        <title>Massive genome expansion in bonnet fungi (Mycena s.s.) driven by repeated elements and novel gene families across ecological guilds.</title>
        <authorList>
            <consortium name="Lawrence Berkeley National Laboratory"/>
            <person name="Harder C.B."/>
            <person name="Miyauchi S."/>
            <person name="Viragh M."/>
            <person name="Kuo A."/>
            <person name="Thoen E."/>
            <person name="Andreopoulos B."/>
            <person name="Lu D."/>
            <person name="Skrede I."/>
            <person name="Drula E."/>
            <person name="Henrissat B."/>
            <person name="Morin E."/>
            <person name="Kohler A."/>
            <person name="Barry K."/>
            <person name="LaButti K."/>
            <person name="Morin E."/>
            <person name="Salamov A."/>
            <person name="Lipzen A."/>
            <person name="Mereny Z."/>
            <person name="Hegedus B."/>
            <person name="Baldrian P."/>
            <person name="Stursova M."/>
            <person name="Weitz H."/>
            <person name="Taylor A."/>
            <person name="Grigoriev I.V."/>
            <person name="Nagy L.G."/>
            <person name="Martin F."/>
            <person name="Kauserud H."/>
        </authorList>
    </citation>
    <scope>NUCLEOTIDE SEQUENCE</scope>
    <source>
        <strain evidence="1">CBHHK188m</strain>
    </source>
</reference>
<dbReference type="Proteomes" id="UP001215280">
    <property type="component" value="Unassembled WGS sequence"/>
</dbReference>
<gene>
    <name evidence="1" type="ORF">DFH07DRAFT_1060501</name>
</gene>
<proteinExistence type="predicted"/>
<dbReference type="AlphaFoldDB" id="A0AAD7J965"/>
<dbReference type="InterPro" id="IPR032675">
    <property type="entry name" value="LRR_dom_sf"/>
</dbReference>
<evidence type="ECO:0000313" key="1">
    <source>
        <dbReference type="EMBL" id="KAJ7758192.1"/>
    </source>
</evidence>
<evidence type="ECO:0000313" key="2">
    <source>
        <dbReference type="Proteomes" id="UP001215280"/>
    </source>
</evidence>
<dbReference type="Gene3D" id="3.80.10.10">
    <property type="entry name" value="Ribonuclease Inhibitor"/>
    <property type="match status" value="1"/>
</dbReference>
<keyword evidence="2" id="KW-1185">Reference proteome</keyword>
<sequence length="515" mass="57579">MHRCLEIPDVLDAIISHLPAAPMEESPEARDFAAIRRRALASLACASRNFEEPALNALWRFQETIMNLLNLMPAGLWERLDGAMRPTRRLVQEDLKRLEHYSHRVKHLELWEQGPTFIHVFGALRLVLPANSALLPNLHFLLWTYSDGATYPFIDLFLGPELKALIFGGAQGCNAHYALLAKLEQSITPTLWTFCLDPPAPGSTPPPTNWVSNFARRMTHIKVFLVGAPINLSALIHLGGLETLHTFRATLPTSISIPEPPKGTLFSNMREVTLGIESGGIPAATEFVRTWNIPPVESFNGNYSGCIVPQHLEDFHGVLGTHCRLDTLKEFNLCLWDQSPGCLYPGHLLTSLILFHNLTVLYISAYEGYEITDEIVSSLARAWPQLEEFHLASVVQSRHPPRATLLAIRALAQHCPNLRALEMTFDAINVPPNAPLAIRQRSLPQLDVVFSPITEPRPVGQFLSGIFAELREITTQDFSTAMLWANATMFASSFGNPQPTPWSDQEEKEKEVVYL</sequence>
<comment type="caution">
    <text evidence="1">The sequence shown here is derived from an EMBL/GenBank/DDBJ whole genome shotgun (WGS) entry which is preliminary data.</text>
</comment>
<protein>
    <submittedName>
        <fullName evidence="1">Uncharacterized protein</fullName>
    </submittedName>
</protein>
<accession>A0AAD7J965</accession>
<organism evidence="1 2">
    <name type="scientific">Mycena maculata</name>
    <dbReference type="NCBI Taxonomy" id="230809"/>
    <lineage>
        <taxon>Eukaryota</taxon>
        <taxon>Fungi</taxon>
        <taxon>Dikarya</taxon>
        <taxon>Basidiomycota</taxon>
        <taxon>Agaricomycotina</taxon>
        <taxon>Agaricomycetes</taxon>
        <taxon>Agaricomycetidae</taxon>
        <taxon>Agaricales</taxon>
        <taxon>Marasmiineae</taxon>
        <taxon>Mycenaceae</taxon>
        <taxon>Mycena</taxon>
    </lineage>
</organism>